<comment type="caution">
    <text evidence="3">The sequence shown here is derived from an EMBL/GenBank/DDBJ whole genome shotgun (WGS) entry which is preliminary data.</text>
</comment>
<dbReference type="SUPFAM" id="SSF51445">
    <property type="entry name" value="(Trans)glycosidases"/>
    <property type="match status" value="1"/>
</dbReference>
<dbReference type="GO" id="GO:0006032">
    <property type="term" value="P:chitin catabolic process"/>
    <property type="evidence" value="ECO:0007669"/>
    <property type="project" value="TreeGrafter"/>
</dbReference>
<keyword evidence="4" id="KW-1185">Reference proteome</keyword>
<dbReference type="AlphaFoldDB" id="A0A1L7UF71"/>
<dbReference type="GO" id="GO:0008061">
    <property type="term" value="F:chitin binding"/>
    <property type="evidence" value="ECO:0007669"/>
    <property type="project" value="TreeGrafter"/>
</dbReference>
<reference evidence="4" key="1">
    <citation type="journal article" date="2016" name="Genome Biol. Evol.">
        <title>Comparative 'omics' of the Fusarium fujikuroi species complex highlights differences in genetic potential and metabolite synthesis.</title>
        <authorList>
            <person name="Niehaus E.-M."/>
            <person name="Muensterkoetter M."/>
            <person name="Proctor R.H."/>
            <person name="Brown D.W."/>
            <person name="Sharon A."/>
            <person name="Idan Y."/>
            <person name="Oren-Young L."/>
            <person name="Sieber C.M."/>
            <person name="Novak O."/>
            <person name="Pencik A."/>
            <person name="Tarkowska D."/>
            <person name="Hromadova K."/>
            <person name="Freeman S."/>
            <person name="Maymon M."/>
            <person name="Elazar M."/>
            <person name="Youssef S.A."/>
            <person name="El-Shabrawy E.S.M."/>
            <person name="Shalaby A.B.A."/>
            <person name="Houterman P."/>
            <person name="Brock N.L."/>
            <person name="Burkhardt I."/>
            <person name="Tsavkelova E.A."/>
            <person name="Dickschat J.S."/>
            <person name="Galuszka P."/>
            <person name="Gueldener U."/>
            <person name="Tudzynski B."/>
        </authorList>
    </citation>
    <scope>NUCLEOTIDE SEQUENCE [LARGE SCALE GENOMIC DNA]</scope>
    <source>
        <strain evidence="4">MRC7560</strain>
    </source>
</reference>
<gene>
    <name evidence="3" type="ORF">FMAN_15478</name>
</gene>
<dbReference type="GO" id="GO:0005576">
    <property type="term" value="C:extracellular region"/>
    <property type="evidence" value="ECO:0007669"/>
    <property type="project" value="TreeGrafter"/>
</dbReference>
<dbReference type="VEuPathDB" id="FungiDB:FMAN_15478"/>
<dbReference type="InterPro" id="IPR001223">
    <property type="entry name" value="Glyco_hydro18_cat"/>
</dbReference>
<dbReference type="InterPro" id="IPR050314">
    <property type="entry name" value="Glycosyl_Hydrlase_18"/>
</dbReference>
<dbReference type="Gene3D" id="3.20.20.80">
    <property type="entry name" value="Glycosidases"/>
    <property type="match status" value="1"/>
</dbReference>
<dbReference type="GO" id="GO:0005975">
    <property type="term" value="P:carbohydrate metabolic process"/>
    <property type="evidence" value="ECO:0007669"/>
    <property type="project" value="InterPro"/>
</dbReference>
<dbReference type="RefSeq" id="XP_041691569.1">
    <property type="nucleotide sequence ID" value="XM_041826220.1"/>
</dbReference>
<feature type="signal peptide" evidence="1">
    <location>
        <begin position="1"/>
        <end position="15"/>
    </location>
</feature>
<evidence type="ECO:0000313" key="3">
    <source>
        <dbReference type="EMBL" id="CVL09314.1"/>
    </source>
</evidence>
<feature type="domain" description="GH18" evidence="2">
    <location>
        <begin position="20"/>
        <end position="220"/>
    </location>
</feature>
<dbReference type="CDD" id="cd00598">
    <property type="entry name" value="GH18_chitinase-like"/>
    <property type="match status" value="1"/>
</dbReference>
<dbReference type="PANTHER" id="PTHR11177:SF337">
    <property type="entry name" value="CHITINASE"/>
    <property type="match status" value="1"/>
</dbReference>
<evidence type="ECO:0000313" key="4">
    <source>
        <dbReference type="Proteomes" id="UP000184255"/>
    </source>
</evidence>
<dbReference type="GeneID" id="65094718"/>
<proteinExistence type="predicted"/>
<evidence type="ECO:0000256" key="1">
    <source>
        <dbReference type="SAM" id="SignalP"/>
    </source>
</evidence>
<name>A0A1L7UF71_FUSMA</name>
<dbReference type="PANTHER" id="PTHR11177">
    <property type="entry name" value="CHITINASE"/>
    <property type="match status" value="1"/>
</dbReference>
<sequence length="220" mass="24654">MYFLIFLSLATAAIATVADSRFILYYDQWHTKKLPTKSLTAGVTHVMMSFANSSLFVSQPQGEYRPFQPVEDVRALFDSNVQVCMAIGGWGDTIGFSEAAKSDKTRKNFAKNIASTVDMLGFDCVDIDWEYPGGNGDDYKSIPNKKKEYEIQSFPRLLGEVKKAIGDKELSIAVPGHSRDMIAYTSNQVPEINRAVDFVNVGPTKMHIIRIKRKEKLLTL</sequence>
<dbReference type="Proteomes" id="UP000184255">
    <property type="component" value="Unassembled WGS sequence"/>
</dbReference>
<evidence type="ECO:0000259" key="2">
    <source>
        <dbReference type="PROSITE" id="PS51910"/>
    </source>
</evidence>
<dbReference type="EMBL" id="FCQH01000039">
    <property type="protein sequence ID" value="CVL09314.1"/>
    <property type="molecule type" value="Genomic_DNA"/>
</dbReference>
<organism evidence="3 4">
    <name type="scientific">Fusarium mangiferae</name>
    <name type="common">Mango malformation disease fungus</name>
    <dbReference type="NCBI Taxonomy" id="192010"/>
    <lineage>
        <taxon>Eukaryota</taxon>
        <taxon>Fungi</taxon>
        <taxon>Dikarya</taxon>
        <taxon>Ascomycota</taxon>
        <taxon>Pezizomycotina</taxon>
        <taxon>Sordariomycetes</taxon>
        <taxon>Hypocreomycetidae</taxon>
        <taxon>Hypocreales</taxon>
        <taxon>Nectriaceae</taxon>
        <taxon>Fusarium</taxon>
        <taxon>Fusarium fujikuroi species complex</taxon>
    </lineage>
</organism>
<accession>A0A1L7UF71</accession>
<dbReference type="GO" id="GO:0004568">
    <property type="term" value="F:chitinase activity"/>
    <property type="evidence" value="ECO:0007669"/>
    <property type="project" value="TreeGrafter"/>
</dbReference>
<feature type="chain" id="PRO_5012543989" evidence="1">
    <location>
        <begin position="16"/>
        <end position="220"/>
    </location>
</feature>
<keyword evidence="1" id="KW-0732">Signal</keyword>
<protein>
    <submittedName>
        <fullName evidence="3">Related to class V chitinase</fullName>
    </submittedName>
</protein>
<dbReference type="PROSITE" id="PS51910">
    <property type="entry name" value="GH18_2"/>
    <property type="match status" value="1"/>
</dbReference>
<dbReference type="Pfam" id="PF00704">
    <property type="entry name" value="Glyco_hydro_18"/>
    <property type="match status" value="1"/>
</dbReference>
<dbReference type="InterPro" id="IPR017853">
    <property type="entry name" value="GH"/>
</dbReference>